<name>A0A9I9E5I1_CUCME</name>
<organism evidence="1">
    <name type="scientific">Cucumis melo</name>
    <name type="common">Muskmelon</name>
    <dbReference type="NCBI Taxonomy" id="3656"/>
    <lineage>
        <taxon>Eukaryota</taxon>
        <taxon>Viridiplantae</taxon>
        <taxon>Streptophyta</taxon>
        <taxon>Embryophyta</taxon>
        <taxon>Tracheophyta</taxon>
        <taxon>Spermatophyta</taxon>
        <taxon>Magnoliopsida</taxon>
        <taxon>eudicotyledons</taxon>
        <taxon>Gunneridae</taxon>
        <taxon>Pentapetalae</taxon>
        <taxon>rosids</taxon>
        <taxon>fabids</taxon>
        <taxon>Cucurbitales</taxon>
        <taxon>Cucurbitaceae</taxon>
        <taxon>Benincaseae</taxon>
        <taxon>Cucumis</taxon>
    </lineage>
</organism>
<evidence type="ECO:0000313" key="1">
    <source>
        <dbReference type="EnsemblPlants" id="MELO3C029075.2.1"/>
    </source>
</evidence>
<protein>
    <submittedName>
        <fullName evidence="1">Uncharacterized protein</fullName>
    </submittedName>
</protein>
<reference evidence="1" key="1">
    <citation type="submission" date="2023-03" db="UniProtKB">
        <authorList>
            <consortium name="EnsemblPlants"/>
        </authorList>
    </citation>
    <scope>IDENTIFICATION</scope>
</reference>
<accession>A0A9I9E5I1</accession>
<sequence>MPIDFKIKSVNRYEASHCRQISKSRPFSQPFGLPSRFRHSFIFHFQNPKYRLKKNFSIRRRV</sequence>
<dbReference type="AlphaFoldDB" id="A0A9I9E5I1"/>
<dbReference type="Gramene" id="MELO3C029075.2.1">
    <property type="protein sequence ID" value="MELO3C029075.2.1"/>
    <property type="gene ID" value="MELO3C029075.2"/>
</dbReference>
<dbReference type="EnsemblPlants" id="MELO3C029075.2.1">
    <property type="protein sequence ID" value="MELO3C029075.2.1"/>
    <property type="gene ID" value="MELO3C029075.2"/>
</dbReference>
<proteinExistence type="predicted"/>